<keyword evidence="3" id="KW-1185">Reference proteome</keyword>
<dbReference type="PROSITE" id="PS50056">
    <property type="entry name" value="TYR_PHOSPHATASE_2"/>
    <property type="match status" value="1"/>
</dbReference>
<accession>A0AAE0K013</accession>
<dbReference type="PROSITE" id="PS00383">
    <property type="entry name" value="TYR_PHOSPHATASE_1"/>
    <property type="match status" value="1"/>
</dbReference>
<dbReference type="Proteomes" id="UP001287356">
    <property type="component" value="Unassembled WGS sequence"/>
</dbReference>
<dbReference type="FunFam" id="3.90.190.10:FF:000123">
    <property type="entry name" value="Similar to protein tyrosine/serine phosphatase"/>
    <property type="match status" value="1"/>
</dbReference>
<dbReference type="PANTHER" id="PTHR31126">
    <property type="entry name" value="TYROSINE-PROTEIN PHOSPHATASE"/>
    <property type="match status" value="1"/>
</dbReference>
<name>A0AAE0K013_9PEZI</name>
<dbReference type="Gene3D" id="3.90.190.10">
    <property type="entry name" value="Protein tyrosine phosphatase superfamily"/>
    <property type="match status" value="1"/>
</dbReference>
<dbReference type="PANTHER" id="PTHR31126:SF1">
    <property type="entry name" value="TYROSINE SPECIFIC PROTEIN PHOSPHATASES DOMAIN-CONTAINING PROTEIN"/>
    <property type="match status" value="1"/>
</dbReference>
<dbReference type="InterPro" id="IPR026893">
    <property type="entry name" value="Tyr/Ser_Pase_IphP-type"/>
</dbReference>
<feature type="domain" description="Tyrosine specific protein phosphatases" evidence="1">
    <location>
        <begin position="147"/>
        <end position="233"/>
    </location>
</feature>
<dbReference type="SUPFAM" id="SSF52799">
    <property type="entry name" value="(Phosphotyrosine protein) phosphatases II"/>
    <property type="match status" value="1"/>
</dbReference>
<comment type="caution">
    <text evidence="2">The sequence shown here is derived from an EMBL/GenBank/DDBJ whole genome shotgun (WGS) entry which is preliminary data.</text>
</comment>
<dbReference type="AlphaFoldDB" id="A0AAE0K013"/>
<dbReference type="GO" id="GO:0004721">
    <property type="term" value="F:phosphoprotein phosphatase activity"/>
    <property type="evidence" value="ECO:0007669"/>
    <property type="project" value="InterPro"/>
</dbReference>
<evidence type="ECO:0000313" key="2">
    <source>
        <dbReference type="EMBL" id="KAK3367160.1"/>
    </source>
</evidence>
<proteinExistence type="predicted"/>
<evidence type="ECO:0000313" key="3">
    <source>
        <dbReference type="Proteomes" id="UP001287356"/>
    </source>
</evidence>
<sequence>MAPTPNHNCVRSLNNNLTLNHTGGGQPVLPSPPFIDAPGLANLRDVGGYEIAGPSHRPPHQMVRRGRLYRSADPSGLTAEGVTVLSDQLGIKTVFDLRSVVELSRDGTPPTPSWDGSTRVSVPIFLDKDYSPEALAVRFNNYSDGLEGFVRAYSSILAAAADPGHPHAPFRTIFESLASTPPSPLLVHCTAGKDRTGIFCALVLALCGVDDEAIAHDYSLTDLGLAQLKEATVQKLINGDALRGDRARAERMVSSRKENMLATLATLRATYGSVETYVTAHCGVPAAAVEQVRRNLIVDIDTNHHQQQQQQQPTDWRAQALALERAGTATGATTSPSPSSPGIFAARQVQAAVQAHVVATAV</sequence>
<reference evidence="2" key="2">
    <citation type="submission" date="2023-06" db="EMBL/GenBank/DDBJ databases">
        <authorList>
            <consortium name="Lawrence Berkeley National Laboratory"/>
            <person name="Haridas S."/>
            <person name="Hensen N."/>
            <person name="Bonometti L."/>
            <person name="Westerberg I."/>
            <person name="Brannstrom I.O."/>
            <person name="Guillou S."/>
            <person name="Cros-Aarteil S."/>
            <person name="Calhoun S."/>
            <person name="Kuo A."/>
            <person name="Mondo S."/>
            <person name="Pangilinan J."/>
            <person name="Riley R."/>
            <person name="Labutti K."/>
            <person name="Andreopoulos B."/>
            <person name="Lipzen A."/>
            <person name="Chen C."/>
            <person name="Yanf M."/>
            <person name="Daum C."/>
            <person name="Ng V."/>
            <person name="Clum A."/>
            <person name="Steindorff A."/>
            <person name="Ohm R."/>
            <person name="Martin F."/>
            <person name="Silar P."/>
            <person name="Natvig D."/>
            <person name="Lalanne C."/>
            <person name="Gautier V."/>
            <person name="Ament-Velasquez S.L."/>
            <person name="Kruys A."/>
            <person name="Hutchinson M.I."/>
            <person name="Powell A.J."/>
            <person name="Barry K."/>
            <person name="Miller A.N."/>
            <person name="Grigoriev I.V."/>
            <person name="Debuchy R."/>
            <person name="Gladieux P."/>
            <person name="Thoren M.H."/>
            <person name="Johannesson H."/>
        </authorList>
    </citation>
    <scope>NUCLEOTIDE SEQUENCE</scope>
    <source>
        <strain evidence="2">CBS 958.72</strain>
    </source>
</reference>
<dbReference type="Pfam" id="PF13350">
    <property type="entry name" value="Y_phosphatase3"/>
    <property type="match status" value="1"/>
</dbReference>
<evidence type="ECO:0000259" key="1">
    <source>
        <dbReference type="PROSITE" id="PS50056"/>
    </source>
</evidence>
<organism evidence="2 3">
    <name type="scientific">Lasiosphaeria ovina</name>
    <dbReference type="NCBI Taxonomy" id="92902"/>
    <lineage>
        <taxon>Eukaryota</taxon>
        <taxon>Fungi</taxon>
        <taxon>Dikarya</taxon>
        <taxon>Ascomycota</taxon>
        <taxon>Pezizomycotina</taxon>
        <taxon>Sordariomycetes</taxon>
        <taxon>Sordariomycetidae</taxon>
        <taxon>Sordariales</taxon>
        <taxon>Lasiosphaeriaceae</taxon>
        <taxon>Lasiosphaeria</taxon>
    </lineage>
</organism>
<dbReference type="InterPro" id="IPR000387">
    <property type="entry name" value="Tyr_Pase_dom"/>
</dbReference>
<dbReference type="InterPro" id="IPR016130">
    <property type="entry name" value="Tyr_Pase_AS"/>
</dbReference>
<protein>
    <submittedName>
        <fullName evidence="2">Protein-tyrosine phosphatase-like protein</fullName>
    </submittedName>
</protein>
<dbReference type="EMBL" id="JAULSN010000007">
    <property type="protein sequence ID" value="KAK3367160.1"/>
    <property type="molecule type" value="Genomic_DNA"/>
</dbReference>
<reference evidence="2" key="1">
    <citation type="journal article" date="2023" name="Mol. Phylogenet. Evol.">
        <title>Genome-scale phylogeny and comparative genomics of the fungal order Sordariales.</title>
        <authorList>
            <person name="Hensen N."/>
            <person name="Bonometti L."/>
            <person name="Westerberg I."/>
            <person name="Brannstrom I.O."/>
            <person name="Guillou S."/>
            <person name="Cros-Aarteil S."/>
            <person name="Calhoun S."/>
            <person name="Haridas S."/>
            <person name="Kuo A."/>
            <person name="Mondo S."/>
            <person name="Pangilinan J."/>
            <person name="Riley R."/>
            <person name="LaButti K."/>
            <person name="Andreopoulos B."/>
            <person name="Lipzen A."/>
            <person name="Chen C."/>
            <person name="Yan M."/>
            <person name="Daum C."/>
            <person name="Ng V."/>
            <person name="Clum A."/>
            <person name="Steindorff A."/>
            <person name="Ohm R.A."/>
            <person name="Martin F."/>
            <person name="Silar P."/>
            <person name="Natvig D.O."/>
            <person name="Lalanne C."/>
            <person name="Gautier V."/>
            <person name="Ament-Velasquez S.L."/>
            <person name="Kruys A."/>
            <person name="Hutchinson M.I."/>
            <person name="Powell A.J."/>
            <person name="Barry K."/>
            <person name="Miller A.N."/>
            <person name="Grigoriev I.V."/>
            <person name="Debuchy R."/>
            <person name="Gladieux P."/>
            <person name="Hiltunen Thoren M."/>
            <person name="Johannesson H."/>
        </authorList>
    </citation>
    <scope>NUCLEOTIDE SEQUENCE</scope>
    <source>
        <strain evidence="2">CBS 958.72</strain>
    </source>
</reference>
<dbReference type="InterPro" id="IPR029021">
    <property type="entry name" value="Prot-tyrosine_phosphatase-like"/>
</dbReference>
<gene>
    <name evidence="2" type="ORF">B0T24DRAFT_651501</name>
</gene>